<organism evidence="1 2">
    <name type="scientific">Spiromyces aspiralis</name>
    <dbReference type="NCBI Taxonomy" id="68401"/>
    <lineage>
        <taxon>Eukaryota</taxon>
        <taxon>Fungi</taxon>
        <taxon>Fungi incertae sedis</taxon>
        <taxon>Zoopagomycota</taxon>
        <taxon>Kickxellomycotina</taxon>
        <taxon>Kickxellomycetes</taxon>
        <taxon>Kickxellales</taxon>
        <taxon>Kickxellaceae</taxon>
        <taxon>Spiromyces</taxon>
    </lineage>
</organism>
<name>A0ACC1HEI2_9FUNG</name>
<accession>A0ACC1HEI2</accession>
<dbReference type="Proteomes" id="UP001145114">
    <property type="component" value="Unassembled WGS sequence"/>
</dbReference>
<keyword evidence="2" id="KW-1185">Reference proteome</keyword>
<comment type="caution">
    <text evidence="1">The sequence shown here is derived from an EMBL/GenBank/DDBJ whole genome shotgun (WGS) entry which is preliminary data.</text>
</comment>
<proteinExistence type="predicted"/>
<sequence length="301" mass="32668">MVLTPKHPRYTEIMTSLAQRGVDLSDISLAPKLLALRELLCECGIGTLGAVTAAAGGGGSNSSSSSRYSAGGSDVAVAVEEAAALASANHRALVFCQHKEMLDRIQSDLLDREMPGVSYLRFDGSVPAQKRQSIVNQFNSDPSIDLLLLTTHVGGLGLNLTSADTVIFVEHDWNPMMDRQAMDRAHRLGQTRVVNVYRLITRGTLEEKIMGLQNFKMNMANAIINQQNSGIGSMNTDELLDLFTPASTSAVAESKRRSVHGENNKGQTTAKAAIEGLGELWDATQYEEEYNLDNFLESLHS</sequence>
<gene>
    <name evidence="1" type="primary">BTAF1</name>
    <name evidence="1" type="ORF">EV182_003896</name>
</gene>
<protein>
    <submittedName>
        <fullName evidence="1">Btaf1 RNA polymerase II, B-TFIID transcription factor-associated, 170kDa</fullName>
    </submittedName>
</protein>
<evidence type="ECO:0000313" key="2">
    <source>
        <dbReference type="Proteomes" id="UP001145114"/>
    </source>
</evidence>
<reference evidence="1" key="1">
    <citation type="submission" date="2022-06" db="EMBL/GenBank/DDBJ databases">
        <title>Phylogenomic reconstructions and comparative analyses of Kickxellomycotina fungi.</title>
        <authorList>
            <person name="Reynolds N.K."/>
            <person name="Stajich J.E."/>
            <person name="Barry K."/>
            <person name="Grigoriev I.V."/>
            <person name="Crous P."/>
            <person name="Smith M.E."/>
        </authorList>
    </citation>
    <scope>NUCLEOTIDE SEQUENCE</scope>
    <source>
        <strain evidence="1">RSA 2271</strain>
    </source>
</reference>
<dbReference type="EMBL" id="JAMZIH010006235">
    <property type="protein sequence ID" value="KAJ1674133.1"/>
    <property type="molecule type" value="Genomic_DNA"/>
</dbReference>
<evidence type="ECO:0000313" key="1">
    <source>
        <dbReference type="EMBL" id="KAJ1674133.1"/>
    </source>
</evidence>